<organism evidence="6 7">
    <name type="scientific">Candidatus Desulfolinea nitratireducens</name>
    <dbReference type="NCBI Taxonomy" id="2841698"/>
    <lineage>
        <taxon>Bacteria</taxon>
        <taxon>Bacillati</taxon>
        <taxon>Chloroflexota</taxon>
        <taxon>Anaerolineae</taxon>
        <taxon>Anaerolineales</taxon>
        <taxon>Anaerolineales incertae sedis</taxon>
        <taxon>Candidatus Desulfolinea</taxon>
    </lineage>
</organism>
<dbReference type="PANTHER" id="PTHR40392:SF1">
    <property type="entry name" value="2-PHOSPHO-L-LACTATE GUANYLYLTRANSFERASE"/>
    <property type="match status" value="1"/>
</dbReference>
<dbReference type="Proteomes" id="UP000614469">
    <property type="component" value="Unassembled WGS sequence"/>
</dbReference>
<dbReference type="Pfam" id="PF01983">
    <property type="entry name" value="CofC"/>
    <property type="match status" value="1"/>
</dbReference>
<dbReference type="SUPFAM" id="SSF53448">
    <property type="entry name" value="Nucleotide-diphospho-sugar transferases"/>
    <property type="match status" value="1"/>
</dbReference>
<keyword evidence="3 5" id="KW-0547">Nucleotide-binding</keyword>
<dbReference type="GO" id="GO:0043814">
    <property type="term" value="F:phospholactate guanylyltransferase activity"/>
    <property type="evidence" value="ECO:0007669"/>
    <property type="project" value="InterPro"/>
</dbReference>
<dbReference type="Gene3D" id="3.90.550.10">
    <property type="entry name" value="Spore Coat Polysaccharide Biosynthesis Protein SpsA, Chain A"/>
    <property type="match status" value="1"/>
</dbReference>
<evidence type="ECO:0000313" key="7">
    <source>
        <dbReference type="Proteomes" id="UP000614469"/>
    </source>
</evidence>
<gene>
    <name evidence="6" type="primary">cofC</name>
    <name evidence="5" type="synonym">fbiD</name>
    <name evidence="6" type="ORF">H8E29_03105</name>
</gene>
<comment type="caution">
    <text evidence="6">The sequence shown here is derived from an EMBL/GenBank/DDBJ whole genome shotgun (WGS) entry which is preliminary data.</text>
</comment>
<dbReference type="UniPathway" id="UPA00071"/>
<keyword evidence="2 5" id="KW-0548">Nucleotidyltransferase</keyword>
<evidence type="ECO:0000313" key="6">
    <source>
        <dbReference type="EMBL" id="MBC8334230.1"/>
    </source>
</evidence>
<sequence>MTIWAIVPVKPLRRGKSRLAGTLTEDERTELNRQLLAHTLEILKNTPEIEQTLVISRDPQALAVARDFDARTVLEDGSPHLNTALERATVVAKVYATSGVLVLPADLPLISQEDIQKLVSVANKHERVVVITPDRHKQGTNALLISPAGIIEYDFGPNSFSRHCERAIKAGARLEICTLPSIELDLDLPEDLELVAEKINFKI</sequence>
<dbReference type="EMBL" id="JACNJN010000055">
    <property type="protein sequence ID" value="MBC8334230.1"/>
    <property type="molecule type" value="Genomic_DNA"/>
</dbReference>
<dbReference type="InterPro" id="IPR029044">
    <property type="entry name" value="Nucleotide-diphossugar_trans"/>
</dbReference>
<accession>A0A8J6TH60</accession>
<dbReference type="GO" id="GO:0052645">
    <property type="term" value="P:F420-0 metabolic process"/>
    <property type="evidence" value="ECO:0007669"/>
    <property type="project" value="UniProtKB-UniRule"/>
</dbReference>
<evidence type="ECO:0000256" key="1">
    <source>
        <dbReference type="ARBA" id="ARBA00022679"/>
    </source>
</evidence>
<dbReference type="GO" id="GO:0005525">
    <property type="term" value="F:GTP binding"/>
    <property type="evidence" value="ECO:0007669"/>
    <property type="project" value="UniProtKB-KW"/>
</dbReference>
<dbReference type="PANTHER" id="PTHR40392">
    <property type="entry name" value="2-PHOSPHO-L-LACTATE GUANYLYLTRANSFERASE"/>
    <property type="match status" value="1"/>
</dbReference>
<dbReference type="HAMAP" id="MF_02114">
    <property type="entry name" value="CofC"/>
    <property type="match status" value="1"/>
</dbReference>
<reference evidence="6 7" key="1">
    <citation type="submission" date="2020-08" db="EMBL/GenBank/DDBJ databases">
        <title>Bridging the membrane lipid divide: bacteria of the FCB group superphylum have the potential to synthesize archaeal ether lipids.</title>
        <authorList>
            <person name="Villanueva L."/>
            <person name="Von Meijenfeldt F.A.B."/>
            <person name="Westbye A.B."/>
            <person name="Yadav S."/>
            <person name="Hopmans E.C."/>
            <person name="Dutilh B.E."/>
            <person name="Sinninghe Damste J.S."/>
        </authorList>
    </citation>
    <scope>NUCLEOTIDE SEQUENCE [LARGE SCALE GENOMIC DNA]</scope>
    <source>
        <strain evidence="6">NIOZ-UU36</strain>
    </source>
</reference>
<evidence type="ECO:0000256" key="4">
    <source>
        <dbReference type="ARBA" id="ARBA00023134"/>
    </source>
</evidence>
<keyword evidence="4 5" id="KW-0342">GTP-binding</keyword>
<comment type="function">
    <text evidence="5">Guanylyltransferase that catalyzes the activation of phosphoenolpyruvate (PEP) as enolpyruvoyl-2-diphospho-5'-guanosine, via the condensation of PEP with GTP. It is involved in the biosynthesis of coenzyme F420, a hydride carrier cofactor.</text>
</comment>
<comment type="catalytic activity">
    <reaction evidence="5">
        <text>phosphoenolpyruvate + GTP + H(+) = enolpyruvoyl-2-diphospho-5'-guanosine + diphosphate</text>
        <dbReference type="Rhea" id="RHEA:30519"/>
        <dbReference type="ChEBI" id="CHEBI:15378"/>
        <dbReference type="ChEBI" id="CHEBI:33019"/>
        <dbReference type="ChEBI" id="CHEBI:37565"/>
        <dbReference type="ChEBI" id="CHEBI:58702"/>
        <dbReference type="ChEBI" id="CHEBI:143701"/>
        <dbReference type="EC" id="2.7.7.105"/>
    </reaction>
</comment>
<dbReference type="AlphaFoldDB" id="A0A8J6TH60"/>
<dbReference type="EC" id="2.7.7.105" evidence="5"/>
<name>A0A8J6TH60_9CHLR</name>
<comment type="similarity">
    <text evidence="5">Belongs to the CofC family.</text>
</comment>
<evidence type="ECO:0000256" key="3">
    <source>
        <dbReference type="ARBA" id="ARBA00022741"/>
    </source>
</evidence>
<keyword evidence="1 5" id="KW-0808">Transferase</keyword>
<dbReference type="InterPro" id="IPR002835">
    <property type="entry name" value="CofC"/>
</dbReference>
<dbReference type="NCBIfam" id="TIGR03552">
    <property type="entry name" value="F420_cofC"/>
    <property type="match status" value="1"/>
</dbReference>
<proteinExistence type="inferred from homology"/>
<evidence type="ECO:0000256" key="5">
    <source>
        <dbReference type="HAMAP-Rule" id="MF_02114"/>
    </source>
</evidence>
<evidence type="ECO:0000256" key="2">
    <source>
        <dbReference type="ARBA" id="ARBA00022695"/>
    </source>
</evidence>
<comment type="pathway">
    <text evidence="5">Cofactor biosynthesis; coenzyme F420 biosynthesis.</text>
</comment>
<protein>
    <recommendedName>
        <fullName evidence="5">Phosphoenolpyruvate guanylyltransferase</fullName>
        <shortName evidence="5">PEP guanylyltransferase</shortName>
        <ecNumber evidence="5">2.7.7.105</ecNumber>
    </recommendedName>
</protein>